<dbReference type="NCBIfam" id="TIGR01726">
    <property type="entry name" value="HEQRo_perm_3TM"/>
    <property type="match status" value="1"/>
</dbReference>
<reference evidence="14 16" key="2">
    <citation type="submission" date="2019-03" db="EMBL/GenBank/DDBJ databases">
        <title>Genomic Encyclopedia of Archaeal and Bacterial Type Strains, Phase II (KMG-II): from individual species to whole genera.</title>
        <authorList>
            <person name="Goeker M."/>
        </authorList>
    </citation>
    <scope>NUCLEOTIDE SEQUENCE [LARGE SCALE GENOMIC DNA]</scope>
    <source>
        <strain evidence="14 16">DSM 15594</strain>
    </source>
</reference>
<dbReference type="PANTHER" id="PTHR30614">
    <property type="entry name" value="MEMBRANE COMPONENT OF AMINO ACID ABC TRANSPORTER"/>
    <property type="match status" value="1"/>
</dbReference>
<keyword evidence="9 11" id="KW-0472">Membrane</keyword>
<feature type="domain" description="ABC transmembrane type-1" evidence="12">
    <location>
        <begin position="17"/>
        <end position="214"/>
    </location>
</feature>
<keyword evidence="16" id="KW-1185">Reference proteome</keyword>
<dbReference type="EMBL" id="NQJF01000010">
    <property type="protein sequence ID" value="OYD23292.1"/>
    <property type="molecule type" value="Genomic_DNA"/>
</dbReference>
<evidence type="ECO:0000256" key="5">
    <source>
        <dbReference type="ARBA" id="ARBA00022519"/>
    </source>
</evidence>
<organism evidence="13 15">
    <name type="scientific">Oceanimonas baumannii</name>
    <dbReference type="NCBI Taxonomy" id="129578"/>
    <lineage>
        <taxon>Bacteria</taxon>
        <taxon>Pseudomonadati</taxon>
        <taxon>Pseudomonadota</taxon>
        <taxon>Gammaproteobacteria</taxon>
        <taxon>Aeromonadales</taxon>
        <taxon>Aeromonadaceae</taxon>
        <taxon>Oceanimonas</taxon>
    </lineage>
</organism>
<evidence type="ECO:0000313" key="16">
    <source>
        <dbReference type="Proteomes" id="UP000295058"/>
    </source>
</evidence>
<dbReference type="AlphaFoldDB" id="A0A235CFG0"/>
<dbReference type="Gene3D" id="1.10.3720.10">
    <property type="entry name" value="MetI-like"/>
    <property type="match status" value="1"/>
</dbReference>
<dbReference type="GO" id="GO:0022857">
    <property type="term" value="F:transmembrane transporter activity"/>
    <property type="evidence" value="ECO:0007669"/>
    <property type="project" value="InterPro"/>
</dbReference>
<dbReference type="InterPro" id="IPR043429">
    <property type="entry name" value="ArtM/GltK/GlnP/TcyL/YhdX-like"/>
</dbReference>
<sequence>MDWSVILEYWPRLLKGVWVTLELVALSCLIGALLALPLALCRLSAHSWLQRPAKAYIFFFRGTPLLVQIFLIYYGASQFEPLRDSPLWALFAQPYFCAVLAFSLNTAAYTGEILRGALQSIPAGEIEACKVLGMPPSLMLRRVLLPRAFGTMLPAYGNEIILMLKGSALASTITLMDLTGVTRTVIARTYTPIELFMAAGAIYLVLTLLVLTGFRVLECHFNRYRQAG</sequence>
<dbReference type="SUPFAM" id="SSF161098">
    <property type="entry name" value="MetI-like"/>
    <property type="match status" value="1"/>
</dbReference>
<evidence type="ECO:0000256" key="3">
    <source>
        <dbReference type="ARBA" id="ARBA00022448"/>
    </source>
</evidence>
<keyword evidence="4" id="KW-1003">Cell membrane</keyword>
<dbReference type="RefSeq" id="WP_094278848.1">
    <property type="nucleotide sequence ID" value="NZ_NQJF01000010.1"/>
</dbReference>
<dbReference type="Proteomes" id="UP000295058">
    <property type="component" value="Unassembled WGS sequence"/>
</dbReference>
<feature type="transmembrane region" description="Helical" evidence="11">
    <location>
        <begin position="88"/>
        <end position="109"/>
    </location>
</feature>
<keyword evidence="7" id="KW-0029">Amino-acid transport</keyword>
<evidence type="ECO:0000313" key="15">
    <source>
        <dbReference type="Proteomes" id="UP000243640"/>
    </source>
</evidence>
<evidence type="ECO:0000256" key="2">
    <source>
        <dbReference type="ARBA" id="ARBA00010072"/>
    </source>
</evidence>
<feature type="transmembrane region" description="Helical" evidence="11">
    <location>
        <begin position="55"/>
        <end position="76"/>
    </location>
</feature>
<accession>A0A235CFG0</accession>
<evidence type="ECO:0000313" key="14">
    <source>
        <dbReference type="EMBL" id="TDW58564.1"/>
    </source>
</evidence>
<dbReference type="Pfam" id="PF00528">
    <property type="entry name" value="BPD_transp_1"/>
    <property type="match status" value="1"/>
</dbReference>
<comment type="subcellular location">
    <subcellularLocation>
        <location evidence="1">Cell inner membrane</location>
        <topology evidence="1">Multi-pass membrane protein</topology>
    </subcellularLocation>
    <subcellularLocation>
        <location evidence="11">Cell membrane</location>
        <topology evidence="11">Multi-pass membrane protein</topology>
    </subcellularLocation>
</comment>
<evidence type="ECO:0000256" key="11">
    <source>
        <dbReference type="RuleBase" id="RU363032"/>
    </source>
</evidence>
<proteinExistence type="inferred from homology"/>
<evidence type="ECO:0000313" key="13">
    <source>
        <dbReference type="EMBL" id="OYD23292.1"/>
    </source>
</evidence>
<dbReference type="PROSITE" id="PS50928">
    <property type="entry name" value="ABC_TM1"/>
    <property type="match status" value="1"/>
</dbReference>
<protein>
    <recommendedName>
        <fullName evidence="10">Arginine ABC transporter permease protein ArtM</fullName>
    </recommendedName>
</protein>
<feature type="transmembrane region" description="Helical" evidence="11">
    <location>
        <begin position="155"/>
        <end position="175"/>
    </location>
</feature>
<dbReference type="GO" id="GO:0043190">
    <property type="term" value="C:ATP-binding cassette (ABC) transporter complex"/>
    <property type="evidence" value="ECO:0007669"/>
    <property type="project" value="InterPro"/>
</dbReference>
<keyword evidence="5" id="KW-0997">Cell inner membrane</keyword>
<evidence type="ECO:0000256" key="6">
    <source>
        <dbReference type="ARBA" id="ARBA00022692"/>
    </source>
</evidence>
<evidence type="ECO:0000256" key="1">
    <source>
        <dbReference type="ARBA" id="ARBA00004429"/>
    </source>
</evidence>
<dbReference type="PANTHER" id="PTHR30614:SF10">
    <property type="entry name" value="ARGININE ABC TRANSPORTER PERMEASE PROTEIN ARTM"/>
    <property type="match status" value="1"/>
</dbReference>
<keyword evidence="8 11" id="KW-1133">Transmembrane helix</keyword>
<dbReference type="InterPro" id="IPR000515">
    <property type="entry name" value="MetI-like"/>
</dbReference>
<dbReference type="GO" id="GO:0006865">
    <property type="term" value="P:amino acid transport"/>
    <property type="evidence" value="ECO:0007669"/>
    <property type="project" value="UniProtKB-KW"/>
</dbReference>
<gene>
    <name evidence="13" type="ORF">B6S09_12575</name>
    <name evidence="14" type="ORF">LY04_02342</name>
</gene>
<evidence type="ECO:0000256" key="4">
    <source>
        <dbReference type="ARBA" id="ARBA00022475"/>
    </source>
</evidence>
<dbReference type="EMBL" id="SODO01000008">
    <property type="protein sequence ID" value="TDW58564.1"/>
    <property type="molecule type" value="Genomic_DNA"/>
</dbReference>
<evidence type="ECO:0000259" key="12">
    <source>
        <dbReference type="PROSITE" id="PS50928"/>
    </source>
</evidence>
<evidence type="ECO:0000256" key="8">
    <source>
        <dbReference type="ARBA" id="ARBA00022989"/>
    </source>
</evidence>
<keyword evidence="3 11" id="KW-0813">Transport</keyword>
<dbReference type="CDD" id="cd06261">
    <property type="entry name" value="TM_PBP2"/>
    <property type="match status" value="1"/>
</dbReference>
<evidence type="ECO:0000256" key="10">
    <source>
        <dbReference type="ARBA" id="ARBA00040319"/>
    </source>
</evidence>
<name>A0A235CFG0_9GAMM</name>
<dbReference type="OrthoDB" id="4404959at2"/>
<dbReference type="InterPro" id="IPR035906">
    <property type="entry name" value="MetI-like_sf"/>
</dbReference>
<dbReference type="Proteomes" id="UP000243640">
    <property type="component" value="Unassembled WGS sequence"/>
</dbReference>
<dbReference type="InterPro" id="IPR010065">
    <property type="entry name" value="AA_ABC_transptr_permease_3TM"/>
</dbReference>
<evidence type="ECO:0000256" key="7">
    <source>
        <dbReference type="ARBA" id="ARBA00022970"/>
    </source>
</evidence>
<feature type="transmembrane region" description="Helical" evidence="11">
    <location>
        <begin position="20"/>
        <end position="43"/>
    </location>
</feature>
<keyword evidence="6 11" id="KW-0812">Transmembrane</keyword>
<reference evidence="13 15" key="1">
    <citation type="submission" date="2017-08" db="EMBL/GenBank/DDBJ databases">
        <title>Draft Genome Sequence of the Marine Bacterium Oceanimonas baumannii ATCC 700832.</title>
        <authorList>
            <person name="Mcclelland W.D."/>
            <person name="Brennan M.A."/>
            <person name="Trachtenberg A.M."/>
            <person name="Maclea K.S."/>
        </authorList>
    </citation>
    <scope>NUCLEOTIDE SEQUENCE [LARGE SCALE GENOMIC DNA]</scope>
    <source>
        <strain evidence="13 15">ATCC 700832</strain>
    </source>
</reference>
<comment type="similarity">
    <text evidence="2">Belongs to the binding-protein-dependent transport system permease family. HisMQ subfamily.</text>
</comment>
<evidence type="ECO:0000256" key="9">
    <source>
        <dbReference type="ARBA" id="ARBA00023136"/>
    </source>
</evidence>
<feature type="transmembrane region" description="Helical" evidence="11">
    <location>
        <begin position="195"/>
        <end position="217"/>
    </location>
</feature>
<comment type="caution">
    <text evidence="13">The sequence shown here is derived from an EMBL/GenBank/DDBJ whole genome shotgun (WGS) entry which is preliminary data.</text>
</comment>